<dbReference type="Proteomes" id="UP000192578">
    <property type="component" value="Unassembled WGS sequence"/>
</dbReference>
<dbReference type="InterPro" id="IPR043502">
    <property type="entry name" value="DNA/RNA_pol_sf"/>
</dbReference>
<sequence length="378" mass="42095">MGQHGTPHTAPPDVQPTAVHRILTVMAKKKKLSGPNGVPHQLLNTINHAVVIPLSHLVNKCLRVVVFPEILKVATIIPIPNEQLVFYLKRNNVLSSQQYAFRNGHSSESPLLKVTEKWKSAMDTGYVIAAPFLDLKKAFDSVHHGKLLNALTQMGVLGKEHRWFHSYLAGRGVPQGTVLGSVFFTIYVNSMLTQQPTTEQSSLECFADDTAAYFIARTAAAAVNGLNNMLRTVRDWFEDHLLALNAKKRAGMLLCTTQRRKSCKSAGPILLGTEELNKVDQVRYLGVTIDRHLKWTAHINNVRRNAFAGIAAINRVKDGLPEAELVGLYHAFVEPHLTCSSPVWAATLRKNRERLEVVQRQAIRAMGIRRVNKYDGPV</sequence>
<dbReference type="CDD" id="cd01650">
    <property type="entry name" value="RT_nLTR_like"/>
    <property type="match status" value="1"/>
</dbReference>
<evidence type="ECO:0000313" key="3">
    <source>
        <dbReference type="Proteomes" id="UP000192578"/>
    </source>
</evidence>
<evidence type="ECO:0000259" key="1">
    <source>
        <dbReference type="PROSITE" id="PS50878"/>
    </source>
</evidence>
<gene>
    <name evidence="2" type="ORF">BV898_15645</name>
</gene>
<keyword evidence="2" id="KW-0548">Nucleotidyltransferase</keyword>
<proteinExistence type="predicted"/>
<dbReference type="InterPro" id="IPR000477">
    <property type="entry name" value="RT_dom"/>
</dbReference>
<keyword evidence="2" id="KW-0808">Transferase</keyword>
<keyword evidence="2" id="KW-0695">RNA-directed DNA polymerase</keyword>
<dbReference type="PROSITE" id="PS50878">
    <property type="entry name" value="RT_POL"/>
    <property type="match status" value="1"/>
</dbReference>
<organism evidence="2 3">
    <name type="scientific">Hypsibius exemplaris</name>
    <name type="common">Freshwater tardigrade</name>
    <dbReference type="NCBI Taxonomy" id="2072580"/>
    <lineage>
        <taxon>Eukaryota</taxon>
        <taxon>Metazoa</taxon>
        <taxon>Ecdysozoa</taxon>
        <taxon>Tardigrada</taxon>
        <taxon>Eutardigrada</taxon>
        <taxon>Parachela</taxon>
        <taxon>Hypsibioidea</taxon>
        <taxon>Hypsibiidae</taxon>
        <taxon>Hypsibius</taxon>
    </lineage>
</organism>
<dbReference type="SUPFAM" id="SSF56672">
    <property type="entry name" value="DNA/RNA polymerases"/>
    <property type="match status" value="1"/>
</dbReference>
<name>A0A9X6NBH8_HYPEX</name>
<dbReference type="AlphaFoldDB" id="A0A9X6NBH8"/>
<dbReference type="OrthoDB" id="6767044at2759"/>
<reference evidence="3" key="1">
    <citation type="submission" date="2017-01" db="EMBL/GenBank/DDBJ databases">
        <title>Comparative genomics of anhydrobiosis in the tardigrade Hypsibius dujardini.</title>
        <authorList>
            <person name="Yoshida Y."/>
            <person name="Koutsovoulos G."/>
            <person name="Laetsch D."/>
            <person name="Stevens L."/>
            <person name="Kumar S."/>
            <person name="Horikawa D."/>
            <person name="Ishino K."/>
            <person name="Komine S."/>
            <person name="Tomita M."/>
            <person name="Blaxter M."/>
            <person name="Arakawa K."/>
        </authorList>
    </citation>
    <scope>NUCLEOTIDE SEQUENCE [LARGE SCALE GENOMIC DNA]</scope>
    <source>
        <strain evidence="3">Z151</strain>
    </source>
</reference>
<dbReference type="Pfam" id="PF00078">
    <property type="entry name" value="RVT_1"/>
    <property type="match status" value="1"/>
</dbReference>
<dbReference type="EMBL" id="MTYJ01000216">
    <property type="protein sequence ID" value="OWA51150.1"/>
    <property type="molecule type" value="Genomic_DNA"/>
</dbReference>
<protein>
    <submittedName>
        <fullName evidence="2">RNA-directed DNA polymerase from transposon BS</fullName>
    </submittedName>
</protein>
<accession>A0A9X6NBH8</accession>
<comment type="caution">
    <text evidence="2">The sequence shown here is derived from an EMBL/GenBank/DDBJ whole genome shotgun (WGS) entry which is preliminary data.</text>
</comment>
<feature type="domain" description="Reverse transcriptase" evidence="1">
    <location>
        <begin position="1"/>
        <end position="289"/>
    </location>
</feature>
<evidence type="ECO:0000313" key="2">
    <source>
        <dbReference type="EMBL" id="OWA51150.1"/>
    </source>
</evidence>
<dbReference type="PANTHER" id="PTHR33332">
    <property type="entry name" value="REVERSE TRANSCRIPTASE DOMAIN-CONTAINING PROTEIN"/>
    <property type="match status" value="1"/>
</dbReference>
<dbReference type="GO" id="GO:0003964">
    <property type="term" value="F:RNA-directed DNA polymerase activity"/>
    <property type="evidence" value="ECO:0007669"/>
    <property type="project" value="UniProtKB-KW"/>
</dbReference>
<keyword evidence="3" id="KW-1185">Reference proteome</keyword>